<evidence type="ECO:0000256" key="3">
    <source>
        <dbReference type="SAM" id="MobiDB-lite"/>
    </source>
</evidence>
<gene>
    <name evidence="4" type="primary">fliH</name>
    <name evidence="5" type="ORF">GA0071312_0376</name>
    <name evidence="4" type="ORF">HLUCCO17_14820</name>
</gene>
<dbReference type="PANTHER" id="PTHR34982:SF1">
    <property type="entry name" value="FLAGELLAR ASSEMBLY PROTEIN FLIH"/>
    <property type="match status" value="1"/>
</dbReference>
<sequence length="206" mass="22102">MSADEKTGSGGKPPEARKFLFQRDFAAPAGEQTPRGREALAEAEKRGREAGFAEGQAQARVEADAQMQQMLARIAEDVAALLARADADRAAFEDEAVAFATALAEKLAGDALAHYPMDAIGQLARKSFEHLRGVPHLVVRVNEALVEKTETLMQKIARERGFEGRLVIMGEPEIEPGDARLEWADGGIVREGAKIGASVADAIRPA</sequence>
<dbReference type="GO" id="GO:0005829">
    <property type="term" value="C:cytosol"/>
    <property type="evidence" value="ECO:0007669"/>
    <property type="project" value="TreeGrafter"/>
</dbReference>
<name>A0A0N8KDU1_9HYPH</name>
<accession>A0A0N8KDU1</accession>
<dbReference type="PATRIC" id="fig|1653334.4.peg.711"/>
<dbReference type="OrthoDB" id="7304298at2"/>
<dbReference type="AlphaFoldDB" id="A0A0N8KDU1"/>
<dbReference type="EMBL" id="FMBM01000001">
    <property type="protein sequence ID" value="SCC78587.1"/>
    <property type="molecule type" value="Genomic_DNA"/>
</dbReference>
<protein>
    <submittedName>
        <fullName evidence="4">Flagellar assembly protein FliH</fullName>
    </submittedName>
</protein>
<comment type="caution">
    <text evidence="4">The sequence shown here is derived from an EMBL/GenBank/DDBJ whole genome shotgun (WGS) entry which is preliminary data.</text>
</comment>
<keyword evidence="4" id="KW-0966">Cell projection</keyword>
<evidence type="ECO:0000313" key="7">
    <source>
        <dbReference type="Proteomes" id="UP000182800"/>
    </source>
</evidence>
<organism evidence="4 6">
    <name type="scientific">Saliniramus fredricksonii</name>
    <dbReference type="NCBI Taxonomy" id="1653334"/>
    <lineage>
        <taxon>Bacteria</taxon>
        <taxon>Pseudomonadati</taxon>
        <taxon>Pseudomonadota</taxon>
        <taxon>Alphaproteobacteria</taxon>
        <taxon>Hyphomicrobiales</taxon>
        <taxon>Salinarimonadaceae</taxon>
        <taxon>Saliniramus</taxon>
    </lineage>
</organism>
<reference evidence="4 6" key="1">
    <citation type="submission" date="2015-09" db="EMBL/GenBank/DDBJ databases">
        <title>Identification and resolution of microdiversity through metagenomic sequencing of parallel consortia.</title>
        <authorList>
            <person name="Nelson W.C."/>
            <person name="Romine M.F."/>
            <person name="Lindemann S.R."/>
        </authorList>
    </citation>
    <scope>NUCLEOTIDE SEQUENCE [LARGE SCALE GENOMIC DNA]</scope>
    <source>
        <strain evidence="4">HL-109</strain>
    </source>
</reference>
<keyword evidence="1" id="KW-0813">Transport</keyword>
<feature type="region of interest" description="Disordered" evidence="3">
    <location>
        <begin position="24"/>
        <end position="55"/>
    </location>
</feature>
<evidence type="ECO:0000256" key="1">
    <source>
        <dbReference type="ARBA" id="ARBA00022448"/>
    </source>
</evidence>
<dbReference type="GO" id="GO:0015031">
    <property type="term" value="P:protein transport"/>
    <property type="evidence" value="ECO:0007669"/>
    <property type="project" value="UniProtKB-KW"/>
</dbReference>
<reference evidence="5 7" key="2">
    <citation type="submission" date="2016-08" db="EMBL/GenBank/DDBJ databases">
        <authorList>
            <person name="Varghese N."/>
            <person name="Submissions Spin"/>
        </authorList>
    </citation>
    <scope>NUCLEOTIDE SEQUENCE [LARGE SCALE GENOMIC DNA]</scope>
    <source>
        <strain evidence="5 7">HL-109</strain>
    </source>
</reference>
<dbReference type="EMBL" id="LJSX01000027">
    <property type="protein sequence ID" value="KPQ09482.1"/>
    <property type="molecule type" value="Genomic_DNA"/>
</dbReference>
<evidence type="ECO:0000256" key="2">
    <source>
        <dbReference type="ARBA" id="ARBA00022927"/>
    </source>
</evidence>
<dbReference type="Proteomes" id="UP000182800">
    <property type="component" value="Unassembled WGS sequence"/>
</dbReference>
<dbReference type="RefSeq" id="WP_074443387.1">
    <property type="nucleotide sequence ID" value="NZ_FMBM01000001.1"/>
</dbReference>
<keyword evidence="2" id="KW-0653">Protein transport</keyword>
<dbReference type="STRING" id="1653334.GA0071312_0376"/>
<keyword evidence="4" id="KW-0969">Cilium</keyword>
<feature type="compositionally biased region" description="Basic and acidic residues" evidence="3">
    <location>
        <begin position="34"/>
        <end position="51"/>
    </location>
</feature>
<dbReference type="PANTHER" id="PTHR34982">
    <property type="entry name" value="YOP PROTEINS TRANSLOCATION PROTEIN L"/>
    <property type="match status" value="1"/>
</dbReference>
<proteinExistence type="predicted"/>
<keyword evidence="7" id="KW-1185">Reference proteome</keyword>
<keyword evidence="4" id="KW-0282">Flagellum</keyword>
<dbReference type="Proteomes" id="UP000050497">
    <property type="component" value="Unassembled WGS sequence"/>
</dbReference>
<dbReference type="InterPro" id="IPR051472">
    <property type="entry name" value="T3SS_Stator/FliH"/>
</dbReference>
<evidence type="ECO:0000313" key="5">
    <source>
        <dbReference type="EMBL" id="SCC78587.1"/>
    </source>
</evidence>
<evidence type="ECO:0000313" key="4">
    <source>
        <dbReference type="EMBL" id="KPQ09482.1"/>
    </source>
</evidence>
<dbReference type="NCBIfam" id="NF004691">
    <property type="entry name" value="PRK06032.1-2"/>
    <property type="match status" value="1"/>
</dbReference>
<evidence type="ECO:0000313" key="6">
    <source>
        <dbReference type="Proteomes" id="UP000050497"/>
    </source>
</evidence>